<dbReference type="SUPFAM" id="SSF46689">
    <property type="entry name" value="Homeodomain-like"/>
    <property type="match status" value="1"/>
</dbReference>
<dbReference type="InterPro" id="IPR050109">
    <property type="entry name" value="HTH-type_TetR-like_transc_reg"/>
</dbReference>
<dbReference type="EMBL" id="FOBW01000016">
    <property type="protein sequence ID" value="SEN61521.1"/>
    <property type="molecule type" value="Genomic_DNA"/>
</dbReference>
<dbReference type="Pfam" id="PF00440">
    <property type="entry name" value="TetR_N"/>
    <property type="match status" value="1"/>
</dbReference>
<dbReference type="Gene3D" id="1.10.357.10">
    <property type="entry name" value="Tetracycline Repressor, domain 2"/>
    <property type="match status" value="1"/>
</dbReference>
<dbReference type="PANTHER" id="PTHR30055">
    <property type="entry name" value="HTH-TYPE TRANSCRIPTIONAL REGULATOR RUTR"/>
    <property type="match status" value="1"/>
</dbReference>
<reference evidence="5" key="1">
    <citation type="submission" date="2016-10" db="EMBL/GenBank/DDBJ databases">
        <authorList>
            <person name="Varghese N."/>
            <person name="Submissions S."/>
        </authorList>
    </citation>
    <scope>NUCLEOTIDE SEQUENCE [LARGE SCALE GENOMIC DNA]</scope>
    <source>
        <strain evidence="5">B48,IBRC-M 10115,DSM 25386,CECT 8001</strain>
    </source>
</reference>
<accession>A0A1H8HZX9</accession>
<evidence type="ECO:0000313" key="5">
    <source>
        <dbReference type="Proteomes" id="UP000198553"/>
    </source>
</evidence>
<feature type="domain" description="HTH tetR-type" evidence="3">
    <location>
        <begin position="23"/>
        <end position="83"/>
    </location>
</feature>
<dbReference type="InterPro" id="IPR036271">
    <property type="entry name" value="Tet_transcr_reg_TetR-rel_C_sf"/>
</dbReference>
<proteinExistence type="predicted"/>
<feature type="DNA-binding region" description="H-T-H motif" evidence="2">
    <location>
        <begin position="46"/>
        <end position="65"/>
    </location>
</feature>
<dbReference type="PRINTS" id="PR00455">
    <property type="entry name" value="HTHTETR"/>
</dbReference>
<dbReference type="Proteomes" id="UP000198553">
    <property type="component" value="Unassembled WGS sequence"/>
</dbReference>
<dbReference type="AlphaFoldDB" id="A0A1H8HZX9"/>
<evidence type="ECO:0000256" key="2">
    <source>
        <dbReference type="PROSITE-ProRule" id="PRU00335"/>
    </source>
</evidence>
<name>A0A1H8HZX9_9BACI</name>
<gene>
    <name evidence="4" type="ORF">SAMN05192533_1166</name>
</gene>
<dbReference type="PANTHER" id="PTHR30055:SF226">
    <property type="entry name" value="HTH-TYPE TRANSCRIPTIONAL REGULATOR PKSA"/>
    <property type="match status" value="1"/>
</dbReference>
<keyword evidence="1 2" id="KW-0238">DNA-binding</keyword>
<dbReference type="RefSeq" id="WP_090749145.1">
    <property type="nucleotide sequence ID" value="NZ_FOBW01000016.1"/>
</dbReference>
<dbReference type="GO" id="GO:0003700">
    <property type="term" value="F:DNA-binding transcription factor activity"/>
    <property type="evidence" value="ECO:0007669"/>
    <property type="project" value="TreeGrafter"/>
</dbReference>
<evidence type="ECO:0000259" key="3">
    <source>
        <dbReference type="PROSITE" id="PS50977"/>
    </source>
</evidence>
<protein>
    <submittedName>
        <fullName evidence="4">DNA-binding transcriptional regulator, AcrR family</fullName>
    </submittedName>
</protein>
<dbReference type="InterPro" id="IPR001647">
    <property type="entry name" value="HTH_TetR"/>
</dbReference>
<evidence type="ECO:0000256" key="1">
    <source>
        <dbReference type="ARBA" id="ARBA00023125"/>
    </source>
</evidence>
<sequence>MDDQEGRQLIGEFPSVPKQERAYQKRKALLESGRVLFSDKGYENTTAKEIAAHANVATGTFYRYFCDKRQLLMELIKDQLERYMPPEPSWLNHDPEAVLATLLEKHNQRLNRLGLHRVLPELLPHDPELAEVLADVRRKLHDSIHEGLKQAKELGYTWEDLDLDSVAWSILVLTEKLPEMGPETGYIPNYHAISKIICRMVFPPEILLQLRSEEKGLTGNNYTNGCDHEI</sequence>
<dbReference type="SUPFAM" id="SSF48498">
    <property type="entry name" value="Tetracyclin repressor-like, C-terminal domain"/>
    <property type="match status" value="1"/>
</dbReference>
<dbReference type="GO" id="GO:0000976">
    <property type="term" value="F:transcription cis-regulatory region binding"/>
    <property type="evidence" value="ECO:0007669"/>
    <property type="project" value="TreeGrafter"/>
</dbReference>
<dbReference type="STRING" id="930146.SAMN05192533_1166"/>
<dbReference type="PROSITE" id="PS01081">
    <property type="entry name" value="HTH_TETR_1"/>
    <property type="match status" value="1"/>
</dbReference>
<evidence type="ECO:0000313" key="4">
    <source>
        <dbReference type="EMBL" id="SEN61521.1"/>
    </source>
</evidence>
<keyword evidence="5" id="KW-1185">Reference proteome</keyword>
<organism evidence="4 5">
    <name type="scientific">Mesobacillus persicus</name>
    <dbReference type="NCBI Taxonomy" id="930146"/>
    <lineage>
        <taxon>Bacteria</taxon>
        <taxon>Bacillati</taxon>
        <taxon>Bacillota</taxon>
        <taxon>Bacilli</taxon>
        <taxon>Bacillales</taxon>
        <taxon>Bacillaceae</taxon>
        <taxon>Mesobacillus</taxon>
    </lineage>
</organism>
<dbReference type="OrthoDB" id="9812484at2"/>
<dbReference type="InterPro" id="IPR009057">
    <property type="entry name" value="Homeodomain-like_sf"/>
</dbReference>
<dbReference type="InterPro" id="IPR023772">
    <property type="entry name" value="DNA-bd_HTH_TetR-type_CS"/>
</dbReference>
<dbReference type="PROSITE" id="PS50977">
    <property type="entry name" value="HTH_TETR_2"/>
    <property type="match status" value="1"/>
</dbReference>